<feature type="region of interest" description="Disordered" evidence="1">
    <location>
        <begin position="24"/>
        <end position="65"/>
    </location>
</feature>
<dbReference type="EMBL" id="GL876966">
    <property type="protein sequence ID" value="KLU81554.1"/>
    <property type="molecule type" value="Genomic_DNA"/>
</dbReference>
<dbReference type="EMBL" id="ADBL01000151">
    <property type="status" value="NOT_ANNOTATED_CDS"/>
    <property type="molecule type" value="Genomic_DNA"/>
</dbReference>
<reference evidence="4" key="2">
    <citation type="submission" date="2010-05" db="EMBL/GenBank/DDBJ databases">
        <title>The genome sequence of Magnaporthe poae strain ATCC 64411.</title>
        <authorList>
            <person name="Ma L.-J."/>
            <person name="Dead R."/>
            <person name="Young S."/>
            <person name="Zeng Q."/>
            <person name="Koehrsen M."/>
            <person name="Alvarado L."/>
            <person name="Berlin A."/>
            <person name="Chapman S.B."/>
            <person name="Chen Z."/>
            <person name="Freedman E."/>
            <person name="Gellesch M."/>
            <person name="Goldberg J."/>
            <person name="Griggs A."/>
            <person name="Gujja S."/>
            <person name="Heilman E.R."/>
            <person name="Heiman D."/>
            <person name="Hepburn T."/>
            <person name="Howarth C."/>
            <person name="Jen D."/>
            <person name="Larson L."/>
            <person name="Mehta T."/>
            <person name="Neiman D."/>
            <person name="Pearson M."/>
            <person name="Roberts A."/>
            <person name="Saif S."/>
            <person name="Shea T."/>
            <person name="Shenoy N."/>
            <person name="Sisk P."/>
            <person name="Stolte C."/>
            <person name="Sykes S."/>
            <person name="Walk T."/>
            <person name="White J."/>
            <person name="Yandava C."/>
            <person name="Haas B."/>
            <person name="Nusbaum C."/>
            <person name="Birren B."/>
        </authorList>
    </citation>
    <scope>NUCLEOTIDE SEQUENCE [LARGE SCALE GENOMIC DNA]</scope>
    <source>
        <strain evidence="4">ATCC 64411 / 73-15</strain>
    </source>
</reference>
<reference evidence="2" key="3">
    <citation type="submission" date="2011-03" db="EMBL/GenBank/DDBJ databases">
        <title>Annotation of Magnaporthe poae ATCC 64411.</title>
        <authorList>
            <person name="Ma L.-J."/>
            <person name="Dead R."/>
            <person name="Young S.K."/>
            <person name="Zeng Q."/>
            <person name="Gargeya S."/>
            <person name="Fitzgerald M."/>
            <person name="Haas B."/>
            <person name="Abouelleil A."/>
            <person name="Alvarado L."/>
            <person name="Arachchi H.M."/>
            <person name="Berlin A."/>
            <person name="Brown A."/>
            <person name="Chapman S.B."/>
            <person name="Chen Z."/>
            <person name="Dunbar C."/>
            <person name="Freedman E."/>
            <person name="Gearin G."/>
            <person name="Gellesch M."/>
            <person name="Goldberg J."/>
            <person name="Griggs A."/>
            <person name="Gujja S."/>
            <person name="Heiman D."/>
            <person name="Howarth C."/>
            <person name="Larson L."/>
            <person name="Lui A."/>
            <person name="MacDonald P.J.P."/>
            <person name="Mehta T."/>
            <person name="Montmayeur A."/>
            <person name="Murphy C."/>
            <person name="Neiman D."/>
            <person name="Pearson M."/>
            <person name="Priest M."/>
            <person name="Roberts A."/>
            <person name="Saif S."/>
            <person name="Shea T."/>
            <person name="Shenoy N."/>
            <person name="Sisk P."/>
            <person name="Stolte C."/>
            <person name="Sykes S."/>
            <person name="Yandava C."/>
            <person name="Wortman J."/>
            <person name="Nusbaum C."/>
            <person name="Birren B."/>
        </authorList>
    </citation>
    <scope>NUCLEOTIDE SEQUENCE</scope>
    <source>
        <strain evidence="2">ATCC 64411</strain>
    </source>
</reference>
<protein>
    <submittedName>
        <fullName evidence="2 3">Uncharacterized protein</fullName>
    </submittedName>
</protein>
<name>A0A0C4DLJ5_MAGP6</name>
<gene>
    <name evidence="2" type="ORF">MAPG_00639</name>
</gene>
<dbReference type="EnsemblFungi" id="MAPG_00639T0">
    <property type="protein sequence ID" value="MAPG_00639T0"/>
    <property type="gene ID" value="MAPG_00639"/>
</dbReference>
<evidence type="ECO:0000256" key="1">
    <source>
        <dbReference type="SAM" id="MobiDB-lite"/>
    </source>
</evidence>
<evidence type="ECO:0000313" key="3">
    <source>
        <dbReference type="EnsemblFungi" id="MAPG_00639T0"/>
    </source>
</evidence>
<proteinExistence type="predicted"/>
<evidence type="ECO:0000313" key="2">
    <source>
        <dbReference type="EMBL" id="KLU81554.1"/>
    </source>
</evidence>
<reference evidence="3" key="5">
    <citation type="submission" date="2015-06" db="UniProtKB">
        <authorList>
            <consortium name="EnsemblFungi"/>
        </authorList>
    </citation>
    <scope>IDENTIFICATION</scope>
    <source>
        <strain evidence="3">ATCC 64411</strain>
    </source>
</reference>
<sequence>MKLDRKKVCAEKVLSFFCLADQPPRQASRTRASPQAGCPPPRPGGVSRAASRGSRGNGQSDGMRKAGFHLREGKHTPWDLPKLVSRPAFAPYVKGWGLGAWSVERGAGRSLVVQGEKCMIVVGNISREGTNVKKTSKKTAVFIAGLCRRYADKGSSAGRARPVMQPGPGRYLLIWLGADCSGKGWRAASPATEGRGAACHHTAHPTPQASGRLGALACSDVPYPMFGFGCERATCRWPRVSRGGLDRPH</sequence>
<reference evidence="2" key="1">
    <citation type="submission" date="2010-05" db="EMBL/GenBank/DDBJ databases">
        <title>The Genome Sequence of Magnaporthe poae strain ATCC 64411.</title>
        <authorList>
            <consortium name="The Broad Institute Genome Sequencing Platform"/>
            <consortium name="Broad Institute Genome Sequencing Center for Infectious Disease"/>
            <person name="Ma L.-J."/>
            <person name="Dead R."/>
            <person name="Young S."/>
            <person name="Zeng Q."/>
            <person name="Koehrsen M."/>
            <person name="Alvarado L."/>
            <person name="Berlin A."/>
            <person name="Chapman S.B."/>
            <person name="Chen Z."/>
            <person name="Freedman E."/>
            <person name="Gellesch M."/>
            <person name="Goldberg J."/>
            <person name="Griggs A."/>
            <person name="Gujja S."/>
            <person name="Heilman E.R."/>
            <person name="Heiman D."/>
            <person name="Hepburn T."/>
            <person name="Howarth C."/>
            <person name="Jen D."/>
            <person name="Larson L."/>
            <person name="Mehta T."/>
            <person name="Neiman D."/>
            <person name="Pearson M."/>
            <person name="Roberts A."/>
            <person name="Saif S."/>
            <person name="Shea T."/>
            <person name="Shenoy N."/>
            <person name="Sisk P."/>
            <person name="Stolte C."/>
            <person name="Sykes S."/>
            <person name="Walk T."/>
            <person name="White J."/>
            <person name="Yandava C."/>
            <person name="Haas B."/>
            <person name="Nusbaum C."/>
            <person name="Birren B."/>
        </authorList>
    </citation>
    <scope>NUCLEOTIDE SEQUENCE</scope>
    <source>
        <strain evidence="2">ATCC 64411</strain>
    </source>
</reference>
<dbReference type="Proteomes" id="UP000011715">
    <property type="component" value="Unassembled WGS sequence"/>
</dbReference>
<accession>A0A0C4DLJ5</accession>
<keyword evidence="4" id="KW-1185">Reference proteome</keyword>
<evidence type="ECO:0000313" key="4">
    <source>
        <dbReference type="Proteomes" id="UP000011715"/>
    </source>
</evidence>
<organism evidence="3 4">
    <name type="scientific">Magnaporthiopsis poae (strain ATCC 64411 / 73-15)</name>
    <name type="common">Kentucky bluegrass fungus</name>
    <name type="synonym">Magnaporthe poae</name>
    <dbReference type="NCBI Taxonomy" id="644358"/>
    <lineage>
        <taxon>Eukaryota</taxon>
        <taxon>Fungi</taxon>
        <taxon>Dikarya</taxon>
        <taxon>Ascomycota</taxon>
        <taxon>Pezizomycotina</taxon>
        <taxon>Sordariomycetes</taxon>
        <taxon>Sordariomycetidae</taxon>
        <taxon>Magnaporthales</taxon>
        <taxon>Magnaporthaceae</taxon>
        <taxon>Magnaporthiopsis</taxon>
    </lineage>
</organism>
<reference evidence="3" key="4">
    <citation type="journal article" date="2015" name="G3 (Bethesda)">
        <title>Genome sequences of three phytopathogenic species of the Magnaporthaceae family of fungi.</title>
        <authorList>
            <person name="Okagaki L.H."/>
            <person name="Nunes C.C."/>
            <person name="Sailsbery J."/>
            <person name="Clay B."/>
            <person name="Brown D."/>
            <person name="John T."/>
            <person name="Oh Y."/>
            <person name="Young N."/>
            <person name="Fitzgerald M."/>
            <person name="Haas B.J."/>
            <person name="Zeng Q."/>
            <person name="Young S."/>
            <person name="Adiconis X."/>
            <person name="Fan L."/>
            <person name="Levin J.Z."/>
            <person name="Mitchell T.K."/>
            <person name="Okubara P.A."/>
            <person name="Farman M.L."/>
            <person name="Kohn L.M."/>
            <person name="Birren B."/>
            <person name="Ma L.-J."/>
            <person name="Dean R.A."/>
        </authorList>
    </citation>
    <scope>NUCLEOTIDE SEQUENCE</scope>
    <source>
        <strain evidence="3">ATCC 64411 / 73-15</strain>
    </source>
</reference>
<dbReference type="VEuPathDB" id="FungiDB:MAPG_00639"/>
<dbReference type="AlphaFoldDB" id="A0A0C4DLJ5"/>